<sequence>MSRLKSGLAMLVIAVVAVVGVGCSSPDEGQNSAPVQINLPDGRSVTVNGTPKRIVTLGGQWTDVALSFGVTPVGYYDGIKLQSGTTPPWFGDKLNDVPLLNPNEEIVAEVAKLKPDLILAPGFASMAGGFEALAKLAPTIDKISGEQIDPWQDMVTLMGTILHQPDKAKEIINGVDEKISSIKEEYPGLEGKTYAFAYIYGSDQISVLGDESDGAAKLFSSLGLKIAPRLVRESTKTGQPRIQISAENLPWLNADLLVIAASTPQLQKRFEGLPGYKNLSSSKKGANSMLSTVQITGLNEPSPNSIPFAFDQMKPALAAASQK</sequence>
<dbReference type="EMBL" id="BANX01000031">
    <property type="protein sequence ID" value="GAC70036.1"/>
    <property type="molecule type" value="Genomic_DNA"/>
</dbReference>
<dbReference type="PROSITE" id="PS50983">
    <property type="entry name" value="FE_B12_PBP"/>
    <property type="match status" value="1"/>
</dbReference>
<keyword evidence="3" id="KW-0813">Transport</keyword>
<evidence type="ECO:0000256" key="4">
    <source>
        <dbReference type="ARBA" id="ARBA00022729"/>
    </source>
</evidence>
<dbReference type="PANTHER" id="PTHR30532">
    <property type="entry name" value="IRON III DICITRATE-BINDING PERIPLASMIC PROTEIN"/>
    <property type="match status" value="1"/>
</dbReference>
<protein>
    <submittedName>
        <fullName evidence="6">Putative ABC transporter substrate-binding protein</fullName>
    </submittedName>
</protein>
<proteinExistence type="inferred from homology"/>
<dbReference type="PANTHER" id="PTHR30532:SF24">
    <property type="entry name" value="FERRIC ENTEROBACTIN-BINDING PERIPLASMIC PROTEIN FEPB"/>
    <property type="match status" value="1"/>
</dbReference>
<reference evidence="6 7" key="1">
    <citation type="submission" date="2013-01" db="EMBL/GenBank/DDBJ databases">
        <title>Whole genome shotgun sequence of Gordonia soli NBRC 108243.</title>
        <authorList>
            <person name="Isaki-Nakamura S."/>
            <person name="Hosoyama A."/>
            <person name="Tsuchikane K."/>
            <person name="Ando Y."/>
            <person name="Baba S."/>
            <person name="Ohji S."/>
            <person name="Hamada M."/>
            <person name="Tamura T."/>
            <person name="Yamazoe A."/>
            <person name="Yamazaki S."/>
            <person name="Fujita N."/>
        </authorList>
    </citation>
    <scope>NUCLEOTIDE SEQUENCE [LARGE SCALE GENOMIC DNA]</scope>
    <source>
        <strain evidence="6 7">NBRC 108243</strain>
    </source>
</reference>
<accession>M0QP33</accession>
<evidence type="ECO:0000259" key="5">
    <source>
        <dbReference type="PROSITE" id="PS50983"/>
    </source>
</evidence>
<dbReference type="InterPro" id="IPR051313">
    <property type="entry name" value="Bact_iron-sidero_bind"/>
</dbReference>
<comment type="similarity">
    <text evidence="2">Belongs to the bacterial solute-binding protein 8 family.</text>
</comment>
<dbReference type="InterPro" id="IPR002491">
    <property type="entry name" value="ABC_transptr_periplasmic_BD"/>
</dbReference>
<dbReference type="Pfam" id="PF01497">
    <property type="entry name" value="Peripla_BP_2"/>
    <property type="match status" value="1"/>
</dbReference>
<dbReference type="eggNOG" id="COG0614">
    <property type="taxonomic scope" value="Bacteria"/>
</dbReference>
<dbReference type="SUPFAM" id="SSF53807">
    <property type="entry name" value="Helical backbone' metal receptor"/>
    <property type="match status" value="1"/>
</dbReference>
<dbReference type="Gene3D" id="3.40.50.1980">
    <property type="entry name" value="Nitrogenase molybdenum iron protein domain"/>
    <property type="match status" value="2"/>
</dbReference>
<gene>
    <name evidence="6" type="ORF">GS4_31_00020</name>
</gene>
<dbReference type="STRING" id="1223545.GS4_31_00020"/>
<dbReference type="RefSeq" id="WP_007623694.1">
    <property type="nucleotide sequence ID" value="NZ_BANX01000031.1"/>
</dbReference>
<comment type="caution">
    <text evidence="6">The sequence shown here is derived from an EMBL/GenBank/DDBJ whole genome shotgun (WGS) entry which is preliminary data.</text>
</comment>
<dbReference type="AlphaFoldDB" id="M0QP33"/>
<keyword evidence="7" id="KW-1185">Reference proteome</keyword>
<comment type="subcellular location">
    <subcellularLocation>
        <location evidence="1">Cell envelope</location>
    </subcellularLocation>
</comment>
<dbReference type="GO" id="GO:0030288">
    <property type="term" value="C:outer membrane-bounded periplasmic space"/>
    <property type="evidence" value="ECO:0007669"/>
    <property type="project" value="TreeGrafter"/>
</dbReference>
<evidence type="ECO:0000256" key="1">
    <source>
        <dbReference type="ARBA" id="ARBA00004196"/>
    </source>
</evidence>
<organism evidence="6 7">
    <name type="scientific">Gordonia soli NBRC 108243</name>
    <dbReference type="NCBI Taxonomy" id="1223545"/>
    <lineage>
        <taxon>Bacteria</taxon>
        <taxon>Bacillati</taxon>
        <taxon>Actinomycetota</taxon>
        <taxon>Actinomycetes</taxon>
        <taxon>Mycobacteriales</taxon>
        <taxon>Gordoniaceae</taxon>
        <taxon>Gordonia</taxon>
    </lineage>
</organism>
<evidence type="ECO:0000313" key="7">
    <source>
        <dbReference type="Proteomes" id="UP000011666"/>
    </source>
</evidence>
<evidence type="ECO:0000313" key="6">
    <source>
        <dbReference type="EMBL" id="GAC70036.1"/>
    </source>
</evidence>
<feature type="domain" description="Fe/B12 periplasmic-binding" evidence="5">
    <location>
        <begin position="53"/>
        <end position="321"/>
    </location>
</feature>
<dbReference type="PROSITE" id="PS51257">
    <property type="entry name" value="PROKAR_LIPOPROTEIN"/>
    <property type="match status" value="1"/>
</dbReference>
<dbReference type="Proteomes" id="UP000011666">
    <property type="component" value="Unassembled WGS sequence"/>
</dbReference>
<name>M0QP33_9ACTN</name>
<keyword evidence="4" id="KW-0732">Signal</keyword>
<evidence type="ECO:0000256" key="3">
    <source>
        <dbReference type="ARBA" id="ARBA00022448"/>
    </source>
</evidence>
<dbReference type="GO" id="GO:1901678">
    <property type="term" value="P:iron coordination entity transport"/>
    <property type="evidence" value="ECO:0007669"/>
    <property type="project" value="UniProtKB-ARBA"/>
</dbReference>
<evidence type="ECO:0000256" key="2">
    <source>
        <dbReference type="ARBA" id="ARBA00008814"/>
    </source>
</evidence>